<organism evidence="3 4">
    <name type="scientific">Flexistipes sinusarabici</name>
    <dbReference type="NCBI Taxonomy" id="2352"/>
    <lineage>
        <taxon>Bacteria</taxon>
        <taxon>Pseudomonadati</taxon>
        <taxon>Deferribacterota</taxon>
        <taxon>Deferribacteres</taxon>
        <taxon>Deferribacterales</taxon>
        <taxon>Flexistipitaceae</taxon>
        <taxon>Flexistipes</taxon>
    </lineage>
</organism>
<dbReference type="GO" id="GO:0004175">
    <property type="term" value="F:endopeptidase activity"/>
    <property type="evidence" value="ECO:0007669"/>
    <property type="project" value="UniProtKB-ARBA"/>
</dbReference>
<dbReference type="EMBL" id="VSIV01000210">
    <property type="protein sequence ID" value="TYB33045.1"/>
    <property type="molecule type" value="Genomic_DNA"/>
</dbReference>
<feature type="transmembrane region" description="Helical" evidence="1">
    <location>
        <begin position="102"/>
        <end position="123"/>
    </location>
</feature>
<evidence type="ECO:0000313" key="3">
    <source>
        <dbReference type="EMBL" id="TYB33045.1"/>
    </source>
</evidence>
<keyword evidence="1" id="KW-1133">Transmembrane helix</keyword>
<accession>A0A5D0MM69</accession>
<evidence type="ECO:0000259" key="2">
    <source>
        <dbReference type="Pfam" id="PF02517"/>
    </source>
</evidence>
<dbReference type="Pfam" id="PF02517">
    <property type="entry name" value="Rce1-like"/>
    <property type="match status" value="1"/>
</dbReference>
<dbReference type="GO" id="GO:0006508">
    <property type="term" value="P:proteolysis"/>
    <property type="evidence" value="ECO:0007669"/>
    <property type="project" value="UniProtKB-KW"/>
</dbReference>
<comment type="caution">
    <text evidence="3">The sequence shown here is derived from an EMBL/GenBank/DDBJ whole genome shotgun (WGS) entry which is preliminary data.</text>
</comment>
<feature type="transmembrane region" description="Helical" evidence="1">
    <location>
        <begin position="39"/>
        <end position="55"/>
    </location>
</feature>
<evidence type="ECO:0000313" key="4">
    <source>
        <dbReference type="Proteomes" id="UP000323337"/>
    </source>
</evidence>
<keyword evidence="1" id="KW-0812">Transmembrane</keyword>
<dbReference type="RefSeq" id="WP_303701444.1">
    <property type="nucleotide sequence ID" value="NZ_VSIV01000210.1"/>
</dbReference>
<feature type="domain" description="CAAX prenyl protease 2/Lysostaphin resistance protein A-like" evidence="2">
    <location>
        <begin position="40"/>
        <end position="141"/>
    </location>
</feature>
<gene>
    <name evidence="3" type="ORF">FXF49_08365</name>
</gene>
<reference evidence="3 4" key="1">
    <citation type="submission" date="2019-08" db="EMBL/GenBank/DDBJ databases">
        <title>Genomic characterization of a novel candidate phylum (ARYD3) from a high temperature, high salinity tertiary oil reservoir in north central Oklahoma, USA.</title>
        <authorList>
            <person name="Youssef N.H."/>
            <person name="Yadav A."/>
            <person name="Elshahed M.S."/>
        </authorList>
    </citation>
    <scope>NUCLEOTIDE SEQUENCE [LARGE SCALE GENOMIC DNA]</scope>
    <source>
        <strain evidence="3">ARYD1</strain>
    </source>
</reference>
<evidence type="ECO:0000256" key="1">
    <source>
        <dbReference type="SAM" id="Phobius"/>
    </source>
</evidence>
<dbReference type="Proteomes" id="UP000323337">
    <property type="component" value="Unassembled WGS sequence"/>
</dbReference>
<dbReference type="AlphaFoldDB" id="A0A5D0MM69"/>
<keyword evidence="3" id="KW-0645">Protease</keyword>
<feature type="transmembrane region" description="Helical" evidence="1">
    <location>
        <begin position="7"/>
        <end position="27"/>
    </location>
</feature>
<sequence length="146" mass="17009">MFIAKKYFVFIVSFLGGIVYFVFKLIFFADNFDFNIHKFYQYVIIIPILEEWIFRGNIQRTLKGKLYKNKKISVTVISNATGSFISVQNVITSVLFASMHLIYSPASHALMVFIPSLIFGLVYDKHQKLIFPVFLHGFYNLDVFII</sequence>
<name>A0A5D0MM69_FLESI</name>
<keyword evidence="3" id="KW-0378">Hydrolase</keyword>
<dbReference type="InterPro" id="IPR003675">
    <property type="entry name" value="Rce1/LyrA-like_dom"/>
</dbReference>
<keyword evidence="1" id="KW-0472">Membrane</keyword>
<dbReference type="GO" id="GO:0080120">
    <property type="term" value="P:CAAX-box protein maturation"/>
    <property type="evidence" value="ECO:0007669"/>
    <property type="project" value="UniProtKB-ARBA"/>
</dbReference>
<feature type="transmembrane region" description="Helical" evidence="1">
    <location>
        <begin position="76"/>
        <end position="96"/>
    </location>
</feature>
<dbReference type="NCBIfam" id="NF033192">
    <property type="entry name" value="JDVT-CAAX"/>
    <property type="match status" value="1"/>
</dbReference>
<proteinExistence type="predicted"/>
<protein>
    <submittedName>
        <fullName evidence="3">JDVT-CTERM system CAAX-type protease</fullName>
    </submittedName>
</protein>